<organism evidence="4 5">
    <name type="scientific">Gimesia alba</name>
    <dbReference type="NCBI Taxonomy" id="2527973"/>
    <lineage>
        <taxon>Bacteria</taxon>
        <taxon>Pseudomonadati</taxon>
        <taxon>Planctomycetota</taxon>
        <taxon>Planctomycetia</taxon>
        <taxon>Planctomycetales</taxon>
        <taxon>Planctomycetaceae</taxon>
        <taxon>Gimesia</taxon>
    </lineage>
</organism>
<dbReference type="GO" id="GO:0034038">
    <property type="term" value="F:deoxyhypusine synthase activity"/>
    <property type="evidence" value="ECO:0007669"/>
    <property type="project" value="TreeGrafter"/>
</dbReference>
<proteinExistence type="inferred from homology"/>
<protein>
    <submittedName>
        <fullName evidence="4">Putative deoxyhypusine synthase</fullName>
    </submittedName>
</protein>
<dbReference type="KEGG" id="gaz:Pan241w_28770"/>
<dbReference type="InterPro" id="IPR036982">
    <property type="entry name" value="Deoxyhypusine_synthase_sf"/>
</dbReference>
<dbReference type="InterPro" id="IPR002773">
    <property type="entry name" value="Deoxyhypusine_synthase"/>
</dbReference>
<evidence type="ECO:0000256" key="1">
    <source>
        <dbReference type="ARBA" id="ARBA00009892"/>
    </source>
</evidence>
<keyword evidence="2" id="KW-0808">Transferase</keyword>
<sequence>MSVDSHRAHLTDGSIPADDTRSDTNRKQNMSGEREFHDGRGDGLKPLKSLDLSNVNSFSDLLQAMSETAFSGRKLGVAYDILLEMSQDTECKAILTLSGAMTVAKQGSIICDMIDRGLVRAVVATGALIAHGLTESIGLVHYQYNPADSDETLYKKGYNRIYDTLEMESNLNNVERLVRSVLRESQPEDGVWSSARLCRALGKRLSEIDEGRGILRSAYEQNVPVFIPAFTDSEIGLDVSTWAMSEYIAQSGKALEDLDQAEILTALPSFNPFIDLQEYAQLMRDASTLGIFTIGGGVPRNWAQQVAPYYEIANYRLGTEWKEPRFKYGIRICPEPVHWGGLSGCTYSEGVSWGKFVSPQDGGRFAEVYADATVVLPLLMKAVFEKLDESR</sequence>
<dbReference type="PANTHER" id="PTHR11703:SF2">
    <property type="entry name" value="DEOXYHYPUSINE SYNTHASE-LIKE PROTEIN"/>
    <property type="match status" value="1"/>
</dbReference>
<reference evidence="4 5" key="1">
    <citation type="submission" date="2019-02" db="EMBL/GenBank/DDBJ databases">
        <title>Deep-cultivation of Planctomycetes and their phenomic and genomic characterization uncovers novel biology.</title>
        <authorList>
            <person name="Wiegand S."/>
            <person name="Jogler M."/>
            <person name="Boedeker C."/>
            <person name="Pinto D."/>
            <person name="Vollmers J."/>
            <person name="Rivas-Marin E."/>
            <person name="Kohn T."/>
            <person name="Peeters S.H."/>
            <person name="Heuer A."/>
            <person name="Rast P."/>
            <person name="Oberbeckmann S."/>
            <person name="Bunk B."/>
            <person name="Jeske O."/>
            <person name="Meyerdierks A."/>
            <person name="Storesund J.E."/>
            <person name="Kallscheuer N."/>
            <person name="Luecker S."/>
            <person name="Lage O.M."/>
            <person name="Pohl T."/>
            <person name="Merkel B.J."/>
            <person name="Hornburger P."/>
            <person name="Mueller R.-W."/>
            <person name="Bruemmer F."/>
            <person name="Labrenz M."/>
            <person name="Spormann A.M."/>
            <person name="Op den Camp H."/>
            <person name="Overmann J."/>
            <person name="Amann R."/>
            <person name="Jetten M.S.M."/>
            <person name="Mascher T."/>
            <person name="Medema M.H."/>
            <person name="Devos D.P."/>
            <person name="Kaster A.-K."/>
            <person name="Ovreas L."/>
            <person name="Rohde M."/>
            <person name="Galperin M.Y."/>
            <person name="Jogler C."/>
        </authorList>
    </citation>
    <scope>NUCLEOTIDE SEQUENCE [LARGE SCALE GENOMIC DNA]</scope>
    <source>
        <strain evidence="4 5">Pan241w</strain>
    </source>
</reference>
<dbReference type="Proteomes" id="UP000317171">
    <property type="component" value="Chromosome"/>
</dbReference>
<evidence type="ECO:0000313" key="5">
    <source>
        <dbReference type="Proteomes" id="UP000317171"/>
    </source>
</evidence>
<dbReference type="PANTHER" id="PTHR11703">
    <property type="entry name" value="DEOXYHYPUSINE SYNTHASE"/>
    <property type="match status" value="1"/>
</dbReference>
<dbReference type="Gene3D" id="3.40.910.10">
    <property type="entry name" value="Deoxyhypusine synthase"/>
    <property type="match status" value="1"/>
</dbReference>
<evidence type="ECO:0000256" key="2">
    <source>
        <dbReference type="ARBA" id="ARBA00022679"/>
    </source>
</evidence>
<evidence type="ECO:0000256" key="3">
    <source>
        <dbReference type="SAM" id="MobiDB-lite"/>
    </source>
</evidence>
<feature type="compositionally biased region" description="Basic and acidic residues" evidence="3">
    <location>
        <begin position="18"/>
        <end position="44"/>
    </location>
</feature>
<accession>A0A517RFY6</accession>
<feature type="region of interest" description="Disordered" evidence="3">
    <location>
        <begin position="1"/>
        <end position="44"/>
    </location>
</feature>
<evidence type="ECO:0000313" key="4">
    <source>
        <dbReference type="EMBL" id="QDT42788.1"/>
    </source>
</evidence>
<feature type="compositionally biased region" description="Basic and acidic residues" evidence="3">
    <location>
        <begin position="1"/>
        <end position="10"/>
    </location>
</feature>
<comment type="similarity">
    <text evidence="1">Belongs to the deoxyhypusine synthase family.</text>
</comment>
<gene>
    <name evidence="4" type="ORF">Pan241w_28770</name>
</gene>
<dbReference type="EMBL" id="CP036269">
    <property type="protein sequence ID" value="QDT42788.1"/>
    <property type="molecule type" value="Genomic_DNA"/>
</dbReference>
<dbReference type="GO" id="GO:0005737">
    <property type="term" value="C:cytoplasm"/>
    <property type="evidence" value="ECO:0007669"/>
    <property type="project" value="TreeGrafter"/>
</dbReference>
<dbReference type="SUPFAM" id="SSF52467">
    <property type="entry name" value="DHS-like NAD/FAD-binding domain"/>
    <property type="match status" value="1"/>
</dbReference>
<dbReference type="InterPro" id="IPR029035">
    <property type="entry name" value="DHS-like_NAD/FAD-binding_dom"/>
</dbReference>
<dbReference type="Pfam" id="PF01916">
    <property type="entry name" value="DS"/>
    <property type="match status" value="1"/>
</dbReference>
<dbReference type="AlphaFoldDB" id="A0A517RFY6"/>
<keyword evidence="5" id="KW-1185">Reference proteome</keyword>
<name>A0A517RFY6_9PLAN</name>